<proteinExistence type="predicted"/>
<dbReference type="EMBL" id="LAZR01000966">
    <property type="protein sequence ID" value="KKN53538.1"/>
    <property type="molecule type" value="Genomic_DNA"/>
</dbReference>
<reference evidence="1" key="1">
    <citation type="journal article" date="2015" name="Nature">
        <title>Complex archaea that bridge the gap between prokaryotes and eukaryotes.</title>
        <authorList>
            <person name="Spang A."/>
            <person name="Saw J.H."/>
            <person name="Jorgensen S.L."/>
            <person name="Zaremba-Niedzwiedzka K."/>
            <person name="Martijn J."/>
            <person name="Lind A.E."/>
            <person name="van Eijk R."/>
            <person name="Schleper C."/>
            <person name="Guy L."/>
            <person name="Ettema T.J."/>
        </authorList>
    </citation>
    <scope>NUCLEOTIDE SEQUENCE</scope>
</reference>
<name>A0A0F9UIX6_9ZZZZ</name>
<dbReference type="AlphaFoldDB" id="A0A0F9UIX6"/>
<organism evidence="1">
    <name type="scientific">marine sediment metagenome</name>
    <dbReference type="NCBI Taxonomy" id="412755"/>
    <lineage>
        <taxon>unclassified sequences</taxon>
        <taxon>metagenomes</taxon>
        <taxon>ecological metagenomes</taxon>
    </lineage>
</organism>
<comment type="caution">
    <text evidence="1">The sequence shown here is derived from an EMBL/GenBank/DDBJ whole genome shotgun (WGS) entry which is preliminary data.</text>
</comment>
<accession>A0A0F9UIX6</accession>
<gene>
    <name evidence="1" type="ORF">LCGC14_0601370</name>
</gene>
<protein>
    <submittedName>
        <fullName evidence="1">Uncharacterized protein</fullName>
    </submittedName>
</protein>
<evidence type="ECO:0000313" key="1">
    <source>
        <dbReference type="EMBL" id="KKN53538.1"/>
    </source>
</evidence>
<sequence>MRASPRRPERCLLRFANFLNIPIANLCYNRDIVFIKGKHMLKGVKQTAIGILAVFSALTLSACSGGGDSGGSGSSATELKSGVYNIGRLFSNGSTKEGLSLISPTGKFVANLDKASFTFGNISFSASGDISGTIDEFILGPPWKITSGSLSGQVVSSDEANLRAQKDSLSTNSVLLRIPASSDTGLTLEKISTTYNMSDPGKDPVITIAPDGAITGGTGVDQRDCVFNGQVTIPDESTNVFELTYTASLCANDPDEDALGKDRDGEFSGLGTYNASEGELLFYARNKVVAWKFLGTR</sequence>